<dbReference type="Proteomes" id="UP000254168">
    <property type="component" value="Unassembled WGS sequence"/>
</dbReference>
<sequence>MSGQVLQEASLILAAEDCEPSAFDSLHKFPSQNDQRIIRTLLAHGPVLLRGGRGSGKSAFMIAAAKRLSLGAADAPAIGIYMSLRHAPLLKSSGDAYEKILCEIIIRSVKDALGTVVGDFSPSKDVGSLQYELSNLAERLGKRLVLFFDDAAHLGREASLEDFFDIYRTLSGSAVSCKAAIYPGVTKFGVRFDVYNDATVIDLLRSEEFPEFNETFLGVMDARYPSDFDGVFSGGLDKKLVAGFLAQSVLGNMRGFVFACNKLKERAAGSSKVGLSELNETLIDLAANYYWPLLQEIKPKLGMYEPMVSVAQDVAEILFSEVGEKTANPRDMIVHRDIDERLAKPLQILEYAGFLSKREASRAMKSGGRGARYALNLCSLLEQTSGSRLTRELFDKWCQRSREEAVQFGRSSLLGNIKVPATPDTEDLAILNEPLETLLKSKLYPYGLSQQRIDALKDSGFISVGDLAMATDDELDSIPYFGEVSITRVRNVVGQAIWM</sequence>
<name>A0AA46C5L7_9XANT</name>
<evidence type="ECO:0000313" key="2">
    <source>
        <dbReference type="Proteomes" id="UP000254168"/>
    </source>
</evidence>
<dbReference type="AlphaFoldDB" id="A0AA46C5L7"/>
<dbReference type="Gene3D" id="1.10.150.20">
    <property type="entry name" value="5' to 3' exonuclease, C-terminal subdomain"/>
    <property type="match status" value="1"/>
</dbReference>
<accession>A0AA46C5L7</accession>
<comment type="caution">
    <text evidence="1">The sequence shown here is derived from an EMBL/GenBank/DDBJ whole genome shotgun (WGS) entry which is preliminary data.</text>
</comment>
<dbReference type="GO" id="GO:0000166">
    <property type="term" value="F:nucleotide binding"/>
    <property type="evidence" value="ECO:0007669"/>
    <property type="project" value="InterPro"/>
</dbReference>
<dbReference type="InterPro" id="IPR027417">
    <property type="entry name" value="P-loop_NTPase"/>
</dbReference>
<dbReference type="Gene3D" id="3.40.50.300">
    <property type="entry name" value="P-loop containing nucleotide triphosphate hydrolases"/>
    <property type="match status" value="1"/>
</dbReference>
<dbReference type="SUPFAM" id="SSF52540">
    <property type="entry name" value="P-loop containing nucleoside triphosphate hydrolases"/>
    <property type="match status" value="1"/>
</dbReference>
<dbReference type="SUPFAM" id="SSF47794">
    <property type="entry name" value="Rad51 N-terminal domain-like"/>
    <property type="match status" value="1"/>
</dbReference>
<evidence type="ECO:0000313" key="1">
    <source>
        <dbReference type="EMBL" id="SUZ26836.1"/>
    </source>
</evidence>
<dbReference type="InterPro" id="IPR010995">
    <property type="entry name" value="DNA_repair_Rad51/TF_NusA_a-hlx"/>
</dbReference>
<dbReference type="EMBL" id="UIHB01000001">
    <property type="protein sequence ID" value="SUZ26836.1"/>
    <property type="molecule type" value="Genomic_DNA"/>
</dbReference>
<dbReference type="RefSeq" id="WP_147295413.1">
    <property type="nucleotide sequence ID" value="NZ_LR994544.1"/>
</dbReference>
<keyword evidence="2" id="KW-1185">Reference proteome</keyword>
<reference evidence="1 2" key="1">
    <citation type="submission" date="2018-06" db="EMBL/GenBank/DDBJ databases">
        <authorList>
            <person name="Pothier F. J."/>
        </authorList>
    </citation>
    <scope>NUCLEOTIDE SEQUENCE [LARGE SCALE GENOMIC DNA]</scope>
    <source>
        <strain evidence="1 2">CPBF 424</strain>
    </source>
</reference>
<gene>
    <name evidence="1" type="ORF">CPBF424_05970</name>
</gene>
<proteinExistence type="predicted"/>
<protein>
    <submittedName>
        <fullName evidence="1">Uncharacterized protein</fullName>
    </submittedName>
</protein>
<organism evidence="1 2">
    <name type="scientific">Xanthomonas euroxanthea</name>
    <dbReference type="NCBI Taxonomy" id="2259622"/>
    <lineage>
        <taxon>Bacteria</taxon>
        <taxon>Pseudomonadati</taxon>
        <taxon>Pseudomonadota</taxon>
        <taxon>Gammaproteobacteria</taxon>
        <taxon>Lysobacterales</taxon>
        <taxon>Lysobacteraceae</taxon>
        <taxon>Xanthomonas</taxon>
    </lineage>
</organism>